<dbReference type="InterPro" id="IPR017555">
    <property type="entry name" value="TriPribosyl-deP-CoA_syn"/>
</dbReference>
<dbReference type="EC" id="2.4.2.52" evidence="5"/>
<reference evidence="6 7" key="1">
    <citation type="submission" date="2020-04" db="EMBL/GenBank/DDBJ databases">
        <title>Molecular characterization of pseudomonads from Agaricus bisporus reveal novel blotch 2 pathogens in Western Europe.</title>
        <authorList>
            <person name="Taparia T."/>
            <person name="Krijger M."/>
            <person name="Haynes E."/>
            <person name="Elpinstone J.G."/>
            <person name="Noble R."/>
            <person name="Van Der Wolf J."/>
        </authorList>
    </citation>
    <scope>NUCLEOTIDE SEQUENCE [LARGE SCALE GENOMIC DNA]</scope>
    <source>
        <strain evidence="6 7">IPO3737</strain>
    </source>
</reference>
<dbReference type="HAMAP" id="MF_01883">
    <property type="entry name" value="MdcB"/>
    <property type="match status" value="1"/>
</dbReference>
<evidence type="ECO:0000256" key="3">
    <source>
        <dbReference type="ARBA" id="ARBA00022741"/>
    </source>
</evidence>
<dbReference type="PANTHER" id="PTHR30201">
    <property type="entry name" value="TRIPHOSPHORIBOSYL-DEPHOSPHO-COA SYNTHASE"/>
    <property type="match status" value="1"/>
</dbReference>
<evidence type="ECO:0000256" key="2">
    <source>
        <dbReference type="ARBA" id="ARBA00022679"/>
    </source>
</evidence>
<dbReference type="PANTHER" id="PTHR30201:SF2">
    <property type="entry name" value="2-(5''-TRIPHOSPHORIBOSYL)-3'-DEPHOSPHOCOENZYME-A SYNTHASE"/>
    <property type="match status" value="1"/>
</dbReference>
<comment type="catalytic activity">
    <reaction evidence="1 5">
        <text>3'-dephospho-CoA + ATP = 2'-(5''-triphospho-alpha-D-ribosyl)-3'-dephospho-CoA + adenine</text>
        <dbReference type="Rhea" id="RHEA:15117"/>
        <dbReference type="ChEBI" id="CHEBI:16708"/>
        <dbReference type="ChEBI" id="CHEBI:30616"/>
        <dbReference type="ChEBI" id="CHEBI:57328"/>
        <dbReference type="ChEBI" id="CHEBI:61378"/>
        <dbReference type="EC" id="2.4.2.52"/>
    </reaction>
</comment>
<evidence type="ECO:0000256" key="5">
    <source>
        <dbReference type="HAMAP-Rule" id="MF_01883"/>
    </source>
</evidence>
<gene>
    <name evidence="5" type="primary">mdcB</name>
    <name evidence="6" type="ORF">HX876_21875</name>
</gene>
<name>A0A7Y7YH99_9PSED</name>
<comment type="caution">
    <text evidence="6">The sequence shown here is derived from an EMBL/GenBank/DDBJ whole genome shotgun (WGS) entry which is preliminary data.</text>
</comment>
<dbReference type="AlphaFoldDB" id="A0A7Y7YH99"/>
<proteinExistence type="inferred from homology"/>
<keyword evidence="3 5" id="KW-0547">Nucleotide-binding</keyword>
<keyword evidence="4 5" id="KW-0067">ATP-binding</keyword>
<keyword evidence="6" id="KW-0328">Glycosyltransferase</keyword>
<sequence length="372" mass="39624">MHAFNLHAQPLPLAERLADFAVEALIDEADLSPKPALVDRRGNGAHSDLHLGLMHASALSLWPMFKEMAEAAIASQATNVWRKEMLCPEETLWRAGLPAFDGEAVANPGSPVCLMPRVIRFWGRFAPQRGQARSPQYGGLPQHPCLPQQDCSPQQAASPHSEIIINLSLREALGRIGREGEQAMLQTTGGVNTHRGAIWALGLLVAAAALDPNAVSANALTLRAARLALLEDRYAPHGSSHGSQVAQRYGARGAREEAQLGFPAVTRLGLPQLKRSRLAGHGEQNARLDALLAIMTSLADTCVLYRAGVPGLQAMQQGARAVLEAGGSASLAGRRSLHELDQQLLAMNASPGGAADLLAACLLIDRLEQEAL</sequence>
<dbReference type="NCBIfam" id="NF002315">
    <property type="entry name" value="PRK01237.1"/>
    <property type="match status" value="1"/>
</dbReference>
<organism evidence="6 7">
    <name type="scientific">Pseudomonas gingeri</name>
    <dbReference type="NCBI Taxonomy" id="117681"/>
    <lineage>
        <taxon>Bacteria</taxon>
        <taxon>Pseudomonadati</taxon>
        <taxon>Pseudomonadota</taxon>
        <taxon>Gammaproteobacteria</taxon>
        <taxon>Pseudomonadales</taxon>
        <taxon>Pseudomonadaceae</taxon>
        <taxon>Pseudomonas</taxon>
    </lineage>
</organism>
<dbReference type="EMBL" id="JACAQD010000027">
    <property type="protein sequence ID" value="NWC35040.1"/>
    <property type="molecule type" value="Genomic_DNA"/>
</dbReference>
<evidence type="ECO:0000256" key="4">
    <source>
        <dbReference type="ARBA" id="ARBA00022840"/>
    </source>
</evidence>
<dbReference type="RefSeq" id="WP_177056011.1">
    <property type="nucleotide sequence ID" value="NZ_JACAPB010000010.1"/>
</dbReference>
<dbReference type="GO" id="GO:0016757">
    <property type="term" value="F:glycosyltransferase activity"/>
    <property type="evidence" value="ECO:0007669"/>
    <property type="project" value="UniProtKB-KW"/>
</dbReference>
<evidence type="ECO:0000313" key="6">
    <source>
        <dbReference type="EMBL" id="NWC35040.1"/>
    </source>
</evidence>
<comment type="similarity">
    <text evidence="5">Belongs to the CitG/MdcB family.</text>
</comment>
<dbReference type="GO" id="GO:0005524">
    <property type="term" value="F:ATP binding"/>
    <property type="evidence" value="ECO:0007669"/>
    <property type="project" value="UniProtKB-KW"/>
</dbReference>
<protein>
    <recommendedName>
        <fullName evidence="5">Probable 2-(5''-triphosphoribosyl)-3'-dephosphocoenzyme-A synthase</fullName>
        <shortName evidence="5">2-(5''-triphosphoribosyl)-3'-dephospho-CoA synthase</shortName>
        <ecNumber evidence="5">2.4.2.52</ecNumber>
    </recommendedName>
</protein>
<evidence type="ECO:0000313" key="7">
    <source>
        <dbReference type="Proteomes" id="UP000520592"/>
    </source>
</evidence>
<comment type="function">
    <text evidence="5">Involved in the formation of 2-(5''-phosphoribosyl)-3'-dephosphocoenzyme-A, the prosthetic group of the acyl-carrier protein of the malonate decarboxylase.</text>
</comment>
<dbReference type="InterPro" id="IPR002736">
    <property type="entry name" value="CitG"/>
</dbReference>
<dbReference type="Gene3D" id="1.10.4200.10">
    <property type="entry name" value="Triphosphoribosyl-dephospho-CoA protein"/>
    <property type="match status" value="2"/>
</dbReference>
<dbReference type="Proteomes" id="UP000520592">
    <property type="component" value="Unassembled WGS sequence"/>
</dbReference>
<keyword evidence="2 5" id="KW-0808">Transferase</keyword>
<accession>A0A7Y7YH99</accession>
<evidence type="ECO:0000256" key="1">
    <source>
        <dbReference type="ARBA" id="ARBA00001210"/>
    </source>
</evidence>
<dbReference type="GO" id="GO:0051191">
    <property type="term" value="P:prosthetic group biosynthetic process"/>
    <property type="evidence" value="ECO:0007669"/>
    <property type="project" value="TreeGrafter"/>
</dbReference>
<dbReference type="GO" id="GO:0046917">
    <property type="term" value="F:triphosphoribosyl-dephospho-CoA synthase activity"/>
    <property type="evidence" value="ECO:0007669"/>
    <property type="project" value="UniProtKB-UniRule"/>
</dbReference>
<dbReference type="Pfam" id="PF01874">
    <property type="entry name" value="CitG"/>
    <property type="match status" value="2"/>
</dbReference>